<dbReference type="AlphaFoldDB" id="A0A848B5U1"/>
<evidence type="ECO:0000313" key="3">
    <source>
        <dbReference type="Proteomes" id="UP000543804"/>
    </source>
</evidence>
<dbReference type="EMBL" id="JABAFA010000006">
    <property type="protein sequence ID" value="NMD98548.1"/>
    <property type="molecule type" value="Genomic_DNA"/>
</dbReference>
<evidence type="ECO:0000313" key="2">
    <source>
        <dbReference type="EMBL" id="NMD98548.1"/>
    </source>
</evidence>
<organism evidence="2 3">
    <name type="scientific">Selenomonas bovis</name>
    <dbReference type="NCBI Taxonomy" id="416586"/>
    <lineage>
        <taxon>Bacteria</taxon>
        <taxon>Bacillati</taxon>
        <taxon>Bacillota</taxon>
        <taxon>Negativicutes</taxon>
        <taxon>Selenomonadales</taxon>
        <taxon>Selenomonadaceae</taxon>
        <taxon>Selenomonas</taxon>
    </lineage>
</organism>
<sequence>MTKEELIKQQIQRIEVLENKVASLETELATLRSRYEARRSAAASDIKESREKDLYPQERREILMDVLRQARRNIPDGTRRADVVDDALASCAVQGIPAKKEKALKEALTGYQDMDASLRRKLSDLGIDVAEKTNRHWKVRYYGDPRYSGAIPCSGSDGFRGGRNLAADLIKRFF</sequence>
<proteinExistence type="predicted"/>
<keyword evidence="3" id="KW-1185">Reference proteome</keyword>
<dbReference type="Proteomes" id="UP000543804">
    <property type="component" value="Unassembled WGS sequence"/>
</dbReference>
<accession>A0A848B5U1</accession>
<name>A0A848B5U1_9FIRM</name>
<evidence type="ECO:0000256" key="1">
    <source>
        <dbReference type="SAM" id="Coils"/>
    </source>
</evidence>
<protein>
    <submittedName>
        <fullName evidence="2">Uncharacterized protein</fullName>
    </submittedName>
</protein>
<reference evidence="2 3" key="1">
    <citation type="submission" date="2020-04" db="EMBL/GenBank/DDBJ databases">
        <authorList>
            <person name="Hitch T.C.A."/>
            <person name="Wylensek D."/>
            <person name="Clavel T."/>
        </authorList>
    </citation>
    <scope>NUCLEOTIDE SEQUENCE [LARGE SCALE GENOMIC DNA]</scope>
    <source>
        <strain evidence="2 3">PG-130-P53-12</strain>
    </source>
</reference>
<comment type="caution">
    <text evidence="2">The sequence shown here is derived from an EMBL/GenBank/DDBJ whole genome shotgun (WGS) entry which is preliminary data.</text>
</comment>
<keyword evidence="1" id="KW-0175">Coiled coil</keyword>
<gene>
    <name evidence="2" type="ORF">HF878_03490</name>
</gene>
<feature type="coiled-coil region" evidence="1">
    <location>
        <begin position="7"/>
        <end position="34"/>
    </location>
</feature>
<dbReference type="RefSeq" id="WP_156021969.1">
    <property type="nucleotide sequence ID" value="NZ_JABAFA010000006.1"/>
</dbReference>